<protein>
    <recommendedName>
        <fullName evidence="7">Rhodopsin domain-containing protein</fullName>
    </recommendedName>
</protein>
<evidence type="ECO:0000256" key="1">
    <source>
        <dbReference type="ARBA" id="ARBA00004141"/>
    </source>
</evidence>
<keyword evidence="2 6" id="KW-0812">Transmembrane</keyword>
<feature type="transmembrane region" description="Helical" evidence="6">
    <location>
        <begin position="49"/>
        <end position="70"/>
    </location>
</feature>
<comment type="similarity">
    <text evidence="5">Belongs to the SAT4 family.</text>
</comment>
<keyword evidence="4 6" id="KW-0472">Membrane</keyword>
<evidence type="ECO:0000256" key="6">
    <source>
        <dbReference type="SAM" id="Phobius"/>
    </source>
</evidence>
<sequence length="351" mass="38182">MDRAKLKELVYLGTVTYYLVITLLVLAYTTVALRLWVRFRITKSPGWDDAAMVATLLLFTCYCAFIFVFISRSQERRLFSPDSIHVTLIYIQLSEVFYILTTTLLKVSLGLFFLRVLSAPWQTRIFHIILGISTIYGLIYILITIFQCGNPSKLADSLLGSPKCLPGPFLLTTGYLYGTINVLADWTFVLIPITVLISSDLDTRSKISVSLVMALGAIGSLSSIMRMIYLHGLALTNGNGLMASSIKATMWATAEPGTGIIAASIAILRPLVRAIATSVRSRVTEIDSNKSCYPSTADTVALTEQKSSVCSVTTDGPWSPTVVVGQAKAQSVRSVGVVDGRGDGGIKRVSV</sequence>
<keyword evidence="9" id="KW-1185">Reference proteome</keyword>
<dbReference type="OrthoDB" id="4682787at2759"/>
<evidence type="ECO:0000256" key="3">
    <source>
        <dbReference type="ARBA" id="ARBA00022989"/>
    </source>
</evidence>
<dbReference type="PANTHER" id="PTHR33048">
    <property type="entry name" value="PTH11-LIKE INTEGRAL MEMBRANE PROTEIN (AFU_ORTHOLOGUE AFUA_5G11245)"/>
    <property type="match status" value="1"/>
</dbReference>
<dbReference type="Proteomes" id="UP000799423">
    <property type="component" value="Unassembled WGS sequence"/>
</dbReference>
<evidence type="ECO:0000259" key="7">
    <source>
        <dbReference type="Pfam" id="PF20684"/>
    </source>
</evidence>
<reference evidence="8" key="1">
    <citation type="submission" date="2020-01" db="EMBL/GenBank/DDBJ databases">
        <authorList>
            <consortium name="DOE Joint Genome Institute"/>
            <person name="Haridas S."/>
            <person name="Albert R."/>
            <person name="Binder M."/>
            <person name="Bloem J."/>
            <person name="Labutti K."/>
            <person name="Salamov A."/>
            <person name="Andreopoulos B."/>
            <person name="Baker S.E."/>
            <person name="Barry K."/>
            <person name="Bills G."/>
            <person name="Bluhm B.H."/>
            <person name="Cannon C."/>
            <person name="Castanera R."/>
            <person name="Culley D.E."/>
            <person name="Daum C."/>
            <person name="Ezra D."/>
            <person name="Gonzalez J.B."/>
            <person name="Henrissat B."/>
            <person name="Kuo A."/>
            <person name="Liang C."/>
            <person name="Lipzen A."/>
            <person name="Lutzoni F."/>
            <person name="Magnuson J."/>
            <person name="Mondo S."/>
            <person name="Nolan M."/>
            <person name="Ohm R."/>
            <person name="Pangilinan J."/>
            <person name="Park H.-J."/>
            <person name="Ramirez L."/>
            <person name="Alfaro M."/>
            <person name="Sun H."/>
            <person name="Tritt A."/>
            <person name="Yoshinaga Y."/>
            <person name="Zwiers L.-H."/>
            <person name="Turgeon B.G."/>
            <person name="Goodwin S.B."/>
            <person name="Spatafora J.W."/>
            <person name="Crous P.W."/>
            <person name="Grigoriev I.V."/>
        </authorList>
    </citation>
    <scope>NUCLEOTIDE SEQUENCE</scope>
    <source>
        <strain evidence="8">IPT5</strain>
    </source>
</reference>
<dbReference type="GO" id="GO:0016020">
    <property type="term" value="C:membrane"/>
    <property type="evidence" value="ECO:0007669"/>
    <property type="project" value="UniProtKB-SubCell"/>
</dbReference>
<feature type="transmembrane region" description="Helical" evidence="6">
    <location>
        <begin position="209"/>
        <end position="229"/>
    </location>
</feature>
<feature type="transmembrane region" description="Helical" evidence="6">
    <location>
        <begin position="249"/>
        <end position="272"/>
    </location>
</feature>
<dbReference type="AlphaFoldDB" id="A0A6A7B0Z2"/>
<evidence type="ECO:0000256" key="2">
    <source>
        <dbReference type="ARBA" id="ARBA00022692"/>
    </source>
</evidence>
<accession>A0A6A7B0Z2</accession>
<feature type="transmembrane region" description="Helical" evidence="6">
    <location>
        <begin position="90"/>
        <end position="113"/>
    </location>
</feature>
<evidence type="ECO:0000313" key="8">
    <source>
        <dbReference type="EMBL" id="KAF2849180.1"/>
    </source>
</evidence>
<organism evidence="8 9">
    <name type="scientific">Plenodomus tracheiphilus IPT5</name>
    <dbReference type="NCBI Taxonomy" id="1408161"/>
    <lineage>
        <taxon>Eukaryota</taxon>
        <taxon>Fungi</taxon>
        <taxon>Dikarya</taxon>
        <taxon>Ascomycota</taxon>
        <taxon>Pezizomycotina</taxon>
        <taxon>Dothideomycetes</taxon>
        <taxon>Pleosporomycetidae</taxon>
        <taxon>Pleosporales</taxon>
        <taxon>Pleosporineae</taxon>
        <taxon>Leptosphaeriaceae</taxon>
        <taxon>Plenodomus</taxon>
    </lineage>
</organism>
<dbReference type="InterPro" id="IPR052337">
    <property type="entry name" value="SAT4-like"/>
</dbReference>
<gene>
    <name evidence="8" type="ORF">T440DRAFT_453103</name>
</gene>
<feature type="transmembrane region" description="Helical" evidence="6">
    <location>
        <begin position="15"/>
        <end position="37"/>
    </location>
</feature>
<dbReference type="PANTHER" id="PTHR33048:SF96">
    <property type="entry name" value="INTEGRAL MEMBRANE PROTEIN"/>
    <property type="match status" value="1"/>
</dbReference>
<evidence type="ECO:0000313" key="9">
    <source>
        <dbReference type="Proteomes" id="UP000799423"/>
    </source>
</evidence>
<proteinExistence type="inferred from homology"/>
<dbReference type="InterPro" id="IPR049326">
    <property type="entry name" value="Rhodopsin_dom_fungi"/>
</dbReference>
<feature type="transmembrane region" description="Helical" evidence="6">
    <location>
        <begin position="175"/>
        <end position="197"/>
    </location>
</feature>
<comment type="subcellular location">
    <subcellularLocation>
        <location evidence="1">Membrane</location>
        <topology evidence="1">Multi-pass membrane protein</topology>
    </subcellularLocation>
</comment>
<evidence type="ECO:0000256" key="4">
    <source>
        <dbReference type="ARBA" id="ARBA00023136"/>
    </source>
</evidence>
<keyword evidence="3 6" id="KW-1133">Transmembrane helix</keyword>
<evidence type="ECO:0000256" key="5">
    <source>
        <dbReference type="ARBA" id="ARBA00038359"/>
    </source>
</evidence>
<dbReference type="Pfam" id="PF20684">
    <property type="entry name" value="Fung_rhodopsin"/>
    <property type="match status" value="1"/>
</dbReference>
<dbReference type="EMBL" id="MU006313">
    <property type="protein sequence ID" value="KAF2849180.1"/>
    <property type="molecule type" value="Genomic_DNA"/>
</dbReference>
<feature type="domain" description="Rhodopsin" evidence="7">
    <location>
        <begin position="33"/>
        <end position="273"/>
    </location>
</feature>
<feature type="transmembrane region" description="Helical" evidence="6">
    <location>
        <begin position="125"/>
        <end position="146"/>
    </location>
</feature>
<name>A0A6A7B0Z2_9PLEO</name>